<comment type="caution">
    <text evidence="3">The sequence shown here is derived from an EMBL/GenBank/DDBJ whole genome shotgun (WGS) entry which is preliminary data.</text>
</comment>
<reference evidence="3 4" key="2">
    <citation type="submission" date="2017-10" db="EMBL/GenBank/DDBJ databases">
        <title>Genome analyses suggest a sexual origin of heterokaryosis in a supposedly ancient asexual fungus.</title>
        <authorList>
            <person name="Corradi N."/>
            <person name="Sedzielewska K."/>
            <person name="Noel J."/>
            <person name="Charron P."/>
            <person name="Farinelli L."/>
            <person name="Marton T."/>
            <person name="Kruger M."/>
            <person name="Pelin A."/>
            <person name="Brachmann A."/>
            <person name="Corradi N."/>
        </authorList>
    </citation>
    <scope>NUCLEOTIDE SEQUENCE [LARGE SCALE GENOMIC DNA]</scope>
    <source>
        <strain evidence="3 4">A1</strain>
    </source>
</reference>
<feature type="compositionally biased region" description="Basic residues" evidence="1">
    <location>
        <begin position="148"/>
        <end position="169"/>
    </location>
</feature>
<dbReference type="AlphaFoldDB" id="A0A2N0QLE8"/>
<keyword evidence="2" id="KW-0812">Transmembrane</keyword>
<accession>A0A2N0QLE8</accession>
<dbReference type="Proteomes" id="UP000232688">
    <property type="component" value="Unassembled WGS sequence"/>
</dbReference>
<feature type="transmembrane region" description="Helical" evidence="2">
    <location>
        <begin position="20"/>
        <end position="37"/>
    </location>
</feature>
<reference evidence="3 4" key="1">
    <citation type="submission" date="2017-10" db="EMBL/GenBank/DDBJ databases">
        <title>Extensive intraspecific genome diversity in a model arbuscular mycorrhizal fungus.</title>
        <authorList>
            <person name="Chen E.C.H."/>
            <person name="Morin E."/>
            <person name="Baudet D."/>
            <person name="Noel J."/>
            <person name="Ndikumana S."/>
            <person name="Charron P."/>
            <person name="St-Onge C."/>
            <person name="Giorgi J."/>
            <person name="Grigoriev I.V."/>
            <person name="Roux C."/>
            <person name="Martin F.M."/>
            <person name="Corradi N."/>
        </authorList>
    </citation>
    <scope>NUCLEOTIDE SEQUENCE [LARGE SCALE GENOMIC DNA]</scope>
    <source>
        <strain evidence="3 4">A1</strain>
    </source>
</reference>
<keyword evidence="2" id="KW-1133">Transmembrane helix</keyword>
<evidence type="ECO:0000256" key="1">
    <source>
        <dbReference type="SAM" id="MobiDB-lite"/>
    </source>
</evidence>
<evidence type="ECO:0008006" key="5">
    <source>
        <dbReference type="Google" id="ProtNLM"/>
    </source>
</evidence>
<proteinExistence type="predicted"/>
<dbReference type="EMBL" id="LLXH01006787">
    <property type="protein sequence ID" value="PKC51886.1"/>
    <property type="molecule type" value="Genomic_DNA"/>
</dbReference>
<evidence type="ECO:0000313" key="4">
    <source>
        <dbReference type="Proteomes" id="UP000232688"/>
    </source>
</evidence>
<gene>
    <name evidence="3" type="ORF">RhiirA1_405265</name>
</gene>
<name>A0A2N0QLE8_9GLOM</name>
<feature type="non-terminal residue" evidence="3">
    <location>
        <position position="219"/>
    </location>
</feature>
<dbReference type="VEuPathDB" id="FungiDB:RhiirA1_405265"/>
<sequence>MAENKKRPSTKAKSKGGPLIFEIIGLLLIAFGIIVYFEFGVVGSVVQSAAMFLFGNLYILLPFFSVFLALFLMIQRKGITFKDRIIQGSILIICSLSIFSHSFLFEDLTRSGAKVAAWVILFIGMILITGKALIPFIFEKGPELKKKFARKRKNKRSSGQRESKRPKRQVQKEESPANEIVATSFEEPPIIFKEPEPIEEPKISAFTQNIKNDTSETIE</sequence>
<feature type="compositionally biased region" description="Basic and acidic residues" evidence="1">
    <location>
        <begin position="193"/>
        <end position="202"/>
    </location>
</feature>
<feature type="compositionally biased region" description="Polar residues" evidence="1">
    <location>
        <begin position="205"/>
        <end position="219"/>
    </location>
</feature>
<evidence type="ECO:0000256" key="2">
    <source>
        <dbReference type="SAM" id="Phobius"/>
    </source>
</evidence>
<evidence type="ECO:0000313" key="3">
    <source>
        <dbReference type="EMBL" id="PKC51886.1"/>
    </source>
</evidence>
<organism evidence="3 4">
    <name type="scientific">Rhizophagus irregularis</name>
    <dbReference type="NCBI Taxonomy" id="588596"/>
    <lineage>
        <taxon>Eukaryota</taxon>
        <taxon>Fungi</taxon>
        <taxon>Fungi incertae sedis</taxon>
        <taxon>Mucoromycota</taxon>
        <taxon>Glomeromycotina</taxon>
        <taxon>Glomeromycetes</taxon>
        <taxon>Glomerales</taxon>
        <taxon>Glomeraceae</taxon>
        <taxon>Rhizophagus</taxon>
    </lineage>
</organism>
<feature type="transmembrane region" description="Helical" evidence="2">
    <location>
        <begin position="85"/>
        <end position="104"/>
    </location>
</feature>
<protein>
    <recommendedName>
        <fullName evidence="5">DNA translocase FtsK 4TM region domain-containing protein</fullName>
    </recommendedName>
</protein>
<feature type="transmembrane region" description="Helical" evidence="2">
    <location>
        <begin position="49"/>
        <end position="73"/>
    </location>
</feature>
<keyword evidence="2" id="KW-0472">Membrane</keyword>
<feature type="region of interest" description="Disordered" evidence="1">
    <location>
        <begin position="148"/>
        <end position="219"/>
    </location>
</feature>
<feature type="transmembrane region" description="Helical" evidence="2">
    <location>
        <begin position="116"/>
        <end position="138"/>
    </location>
</feature>